<dbReference type="OrthoDB" id="185373at2759"/>
<evidence type="ECO:0000313" key="2">
    <source>
        <dbReference type="Proteomes" id="UP000824120"/>
    </source>
</evidence>
<sequence length="84" mass="9688">MVQKGVVPDVVYITFEADKKDVAAPKIVVEDLLKKNQITYYAYELLYDGIRDKKILKELSMKQCSCGEPLVQKQWHKSMPVVEN</sequence>
<protein>
    <submittedName>
        <fullName evidence="1">Uncharacterized protein</fullName>
    </submittedName>
</protein>
<comment type="caution">
    <text evidence="1">The sequence shown here is derived from an EMBL/GenBank/DDBJ whole genome shotgun (WGS) entry which is preliminary data.</text>
</comment>
<proteinExistence type="predicted"/>
<accession>A0A9J5YGA0</accession>
<organism evidence="1 2">
    <name type="scientific">Solanum commersonii</name>
    <name type="common">Commerson's wild potato</name>
    <name type="synonym">Commerson's nightshade</name>
    <dbReference type="NCBI Taxonomy" id="4109"/>
    <lineage>
        <taxon>Eukaryota</taxon>
        <taxon>Viridiplantae</taxon>
        <taxon>Streptophyta</taxon>
        <taxon>Embryophyta</taxon>
        <taxon>Tracheophyta</taxon>
        <taxon>Spermatophyta</taxon>
        <taxon>Magnoliopsida</taxon>
        <taxon>eudicotyledons</taxon>
        <taxon>Gunneridae</taxon>
        <taxon>Pentapetalae</taxon>
        <taxon>asterids</taxon>
        <taxon>lamiids</taxon>
        <taxon>Solanales</taxon>
        <taxon>Solanaceae</taxon>
        <taxon>Solanoideae</taxon>
        <taxon>Solaneae</taxon>
        <taxon>Solanum</taxon>
    </lineage>
</organism>
<keyword evidence="2" id="KW-1185">Reference proteome</keyword>
<dbReference type="EMBL" id="JACXVP010000006">
    <property type="protein sequence ID" value="KAG5599298.1"/>
    <property type="molecule type" value="Genomic_DNA"/>
</dbReference>
<dbReference type="Proteomes" id="UP000824120">
    <property type="component" value="Chromosome 6"/>
</dbReference>
<dbReference type="AlphaFoldDB" id="A0A9J5YGA0"/>
<name>A0A9J5YGA0_SOLCO</name>
<evidence type="ECO:0000313" key="1">
    <source>
        <dbReference type="EMBL" id="KAG5599298.1"/>
    </source>
</evidence>
<gene>
    <name evidence="1" type="ORF">H5410_030668</name>
</gene>
<reference evidence="1 2" key="1">
    <citation type="submission" date="2020-09" db="EMBL/GenBank/DDBJ databases">
        <title>De no assembly of potato wild relative species, Solanum commersonii.</title>
        <authorList>
            <person name="Cho K."/>
        </authorList>
    </citation>
    <scope>NUCLEOTIDE SEQUENCE [LARGE SCALE GENOMIC DNA]</scope>
    <source>
        <strain evidence="1">LZ3.2</strain>
        <tissue evidence="1">Leaf</tissue>
    </source>
</reference>